<feature type="transmembrane region" description="Helical" evidence="1">
    <location>
        <begin position="187"/>
        <end position="204"/>
    </location>
</feature>
<gene>
    <name evidence="2" type="ORF">ACFQ1E_00230</name>
</gene>
<feature type="transmembrane region" description="Helical" evidence="1">
    <location>
        <begin position="43"/>
        <end position="69"/>
    </location>
</feature>
<dbReference type="PANTHER" id="PTHR37314">
    <property type="entry name" value="SLR0142 PROTEIN"/>
    <property type="match status" value="1"/>
</dbReference>
<name>A0ABW3H220_9SPHN</name>
<evidence type="ECO:0000313" key="2">
    <source>
        <dbReference type="EMBL" id="MFD0944755.1"/>
    </source>
</evidence>
<protein>
    <submittedName>
        <fullName evidence="2">DUF1275 domain-containing protein</fullName>
    </submittedName>
</protein>
<proteinExistence type="predicted"/>
<reference evidence="3" key="1">
    <citation type="journal article" date="2019" name="Int. J. Syst. Evol. Microbiol.">
        <title>The Global Catalogue of Microorganisms (GCM) 10K type strain sequencing project: providing services to taxonomists for standard genome sequencing and annotation.</title>
        <authorList>
            <consortium name="The Broad Institute Genomics Platform"/>
            <consortium name="The Broad Institute Genome Sequencing Center for Infectious Disease"/>
            <person name="Wu L."/>
            <person name="Ma J."/>
        </authorList>
    </citation>
    <scope>NUCLEOTIDE SEQUENCE [LARGE SCALE GENOMIC DNA]</scope>
    <source>
        <strain evidence="3">CCUG 62982</strain>
    </source>
</reference>
<sequence>MPPAAIAAGLAALAGFVDALAFLRTGGFFAATMSGNATRLGTGIGGGLAGNAALALALVLAFVSGVIVASVISRASPAWKAPAGAATVAMLLGAAALLDGGPGHGIAALAMAAAMGAGHLAARRAAAEAFGGASLTGALVELGERLEGALAGDAPRWGWTRPLLLWVAFAGGAVLGAGALAGIGPASLWLAALAAALSALWLHAGATRRPRPAAGDHPAQP</sequence>
<evidence type="ECO:0000256" key="1">
    <source>
        <dbReference type="SAM" id="Phobius"/>
    </source>
</evidence>
<dbReference type="Pfam" id="PF06912">
    <property type="entry name" value="DUF1275"/>
    <property type="match status" value="1"/>
</dbReference>
<keyword evidence="3" id="KW-1185">Reference proteome</keyword>
<keyword evidence="1" id="KW-0812">Transmembrane</keyword>
<feature type="transmembrane region" description="Helical" evidence="1">
    <location>
        <begin position="81"/>
        <end position="98"/>
    </location>
</feature>
<dbReference type="PANTHER" id="PTHR37314:SF4">
    <property type="entry name" value="UPF0700 TRANSMEMBRANE PROTEIN YOAK"/>
    <property type="match status" value="1"/>
</dbReference>
<dbReference type="InterPro" id="IPR010699">
    <property type="entry name" value="DUF1275"/>
</dbReference>
<dbReference type="EMBL" id="JBHTJG010000001">
    <property type="protein sequence ID" value="MFD0944755.1"/>
    <property type="molecule type" value="Genomic_DNA"/>
</dbReference>
<accession>A0ABW3H220</accession>
<organism evidence="2 3">
    <name type="scientific">Sphingomonas canadensis</name>
    <dbReference type="NCBI Taxonomy" id="1219257"/>
    <lineage>
        <taxon>Bacteria</taxon>
        <taxon>Pseudomonadati</taxon>
        <taxon>Pseudomonadota</taxon>
        <taxon>Alphaproteobacteria</taxon>
        <taxon>Sphingomonadales</taxon>
        <taxon>Sphingomonadaceae</taxon>
        <taxon>Sphingomonas</taxon>
    </lineage>
</organism>
<keyword evidence="1" id="KW-0472">Membrane</keyword>
<keyword evidence="1" id="KW-1133">Transmembrane helix</keyword>
<dbReference type="RefSeq" id="WP_264942957.1">
    <property type="nucleotide sequence ID" value="NZ_JAPDRA010000001.1"/>
</dbReference>
<dbReference type="Proteomes" id="UP001596977">
    <property type="component" value="Unassembled WGS sequence"/>
</dbReference>
<comment type="caution">
    <text evidence="2">The sequence shown here is derived from an EMBL/GenBank/DDBJ whole genome shotgun (WGS) entry which is preliminary data.</text>
</comment>
<evidence type="ECO:0000313" key="3">
    <source>
        <dbReference type="Proteomes" id="UP001596977"/>
    </source>
</evidence>
<feature type="transmembrane region" description="Helical" evidence="1">
    <location>
        <begin position="163"/>
        <end position="181"/>
    </location>
</feature>